<dbReference type="AlphaFoldDB" id="A0A9W7L407"/>
<organism evidence="2 3">
    <name type="scientific">Triparma columacea</name>
    <dbReference type="NCBI Taxonomy" id="722753"/>
    <lineage>
        <taxon>Eukaryota</taxon>
        <taxon>Sar</taxon>
        <taxon>Stramenopiles</taxon>
        <taxon>Ochrophyta</taxon>
        <taxon>Bolidophyceae</taxon>
        <taxon>Parmales</taxon>
        <taxon>Triparmaceae</taxon>
        <taxon>Triparma</taxon>
    </lineage>
</organism>
<keyword evidence="1" id="KW-0472">Membrane</keyword>
<keyword evidence="1" id="KW-0812">Transmembrane</keyword>
<reference evidence="3" key="1">
    <citation type="journal article" date="2023" name="Commun. Biol.">
        <title>Genome analysis of Parmales, the sister group of diatoms, reveals the evolutionary specialization of diatoms from phago-mixotrophs to photoautotrophs.</title>
        <authorList>
            <person name="Ban H."/>
            <person name="Sato S."/>
            <person name="Yoshikawa S."/>
            <person name="Yamada K."/>
            <person name="Nakamura Y."/>
            <person name="Ichinomiya M."/>
            <person name="Sato N."/>
            <person name="Blanc-Mathieu R."/>
            <person name="Endo H."/>
            <person name="Kuwata A."/>
            <person name="Ogata H."/>
        </authorList>
    </citation>
    <scope>NUCLEOTIDE SEQUENCE [LARGE SCALE GENOMIC DNA]</scope>
</reference>
<name>A0A9W7L407_9STRA</name>
<feature type="transmembrane region" description="Helical" evidence="1">
    <location>
        <begin position="116"/>
        <end position="138"/>
    </location>
</feature>
<feature type="transmembrane region" description="Helical" evidence="1">
    <location>
        <begin position="56"/>
        <end position="75"/>
    </location>
</feature>
<evidence type="ECO:0000256" key="1">
    <source>
        <dbReference type="SAM" id="Phobius"/>
    </source>
</evidence>
<dbReference type="EMBL" id="BRYA01000720">
    <property type="protein sequence ID" value="GMI30616.1"/>
    <property type="molecule type" value="Genomic_DNA"/>
</dbReference>
<evidence type="ECO:0000313" key="2">
    <source>
        <dbReference type="EMBL" id="GMI30616.1"/>
    </source>
</evidence>
<feature type="transmembrane region" description="Helical" evidence="1">
    <location>
        <begin position="26"/>
        <end position="44"/>
    </location>
</feature>
<dbReference type="GO" id="GO:0005886">
    <property type="term" value="C:plasma membrane"/>
    <property type="evidence" value="ECO:0007669"/>
    <property type="project" value="TreeGrafter"/>
</dbReference>
<evidence type="ECO:0000313" key="3">
    <source>
        <dbReference type="Proteomes" id="UP001165065"/>
    </source>
</evidence>
<dbReference type="Gene3D" id="1.20.1530.20">
    <property type="match status" value="1"/>
</dbReference>
<dbReference type="OrthoDB" id="188035at2759"/>
<protein>
    <recommendedName>
        <fullName evidence="4">Sodium/bile acid cotransporter</fullName>
    </recommendedName>
</protein>
<dbReference type="PANTHER" id="PTHR18640:SF5">
    <property type="entry name" value="SODIUM_BILE ACID COTRANSPORTER 7"/>
    <property type="match status" value="1"/>
</dbReference>
<dbReference type="PANTHER" id="PTHR18640">
    <property type="entry name" value="SOLUTE CARRIER FAMILY 10 MEMBER 7"/>
    <property type="match status" value="1"/>
</dbReference>
<proteinExistence type="predicted"/>
<keyword evidence="3" id="KW-1185">Reference proteome</keyword>
<feature type="transmembrane region" description="Helical" evidence="1">
    <location>
        <begin position="87"/>
        <end position="109"/>
    </location>
</feature>
<dbReference type="Pfam" id="PF13593">
    <property type="entry name" value="SBF_like"/>
    <property type="match status" value="1"/>
</dbReference>
<feature type="transmembrane region" description="Helical" evidence="1">
    <location>
        <begin position="215"/>
        <end position="236"/>
    </location>
</feature>
<comment type="caution">
    <text evidence="2">The sequence shown here is derived from an EMBL/GenBank/DDBJ whole genome shotgun (WGS) entry which is preliminary data.</text>
</comment>
<sequence length="316" mass="33721">MMTSLATAYLLPTLFNDASPLNPKFVIGNFGVPTIFLLASLGLPTSELSRSIRSPLNLPIQFLSLILIPSLNLVLSRTLFPLYLPPPYVSGLLLLSALPTTVNMCIALTTNAGGNVATAVTNAVLGNLLGILSTPMWFSIMMKSSSGANISFLKTLTGLLKKVLLPMVLGQFLRLTPALKFYSSRKKLAKLASESILLSIVLNSFSNAFSTSTTLTVSTTLTLAATTVTLHLLYFATSFKVFGALGVDRKNVIASSFVSSHKTLAFGLPLIRQVFANDPNLAALVAPLMLIHPLQLFVGGAMKEKLLAYAEEDGGK</sequence>
<evidence type="ECO:0008006" key="4">
    <source>
        <dbReference type="Google" id="ProtNLM"/>
    </source>
</evidence>
<accession>A0A9W7L407</accession>
<gene>
    <name evidence="2" type="ORF">TrCOL_g1367</name>
</gene>
<dbReference type="InterPro" id="IPR016833">
    <property type="entry name" value="Put_Na-Bile_cotransptr"/>
</dbReference>
<dbReference type="Proteomes" id="UP001165065">
    <property type="component" value="Unassembled WGS sequence"/>
</dbReference>
<keyword evidence="1" id="KW-1133">Transmembrane helix</keyword>
<dbReference type="InterPro" id="IPR038770">
    <property type="entry name" value="Na+/solute_symporter_sf"/>
</dbReference>